<dbReference type="AlphaFoldDB" id="A0A369LAR9"/>
<reference evidence="2 3" key="1">
    <citation type="journal article" date="2018" name="Elife">
        <title>Discovery and characterization of a prevalent human gut bacterial enzyme sufficient for the inactivation of a family of plant toxins.</title>
        <authorList>
            <person name="Koppel N."/>
            <person name="Bisanz J.E."/>
            <person name="Pandelia M.E."/>
            <person name="Turnbaugh P.J."/>
            <person name="Balskus E.P."/>
        </authorList>
    </citation>
    <scope>NUCLEOTIDE SEQUENCE [LARGE SCALE GENOMIC DNA]</scope>
    <source>
        <strain evidence="3">anaerobia AP69FAA</strain>
    </source>
</reference>
<dbReference type="Pfam" id="PF00126">
    <property type="entry name" value="HTH_1"/>
    <property type="match status" value="1"/>
</dbReference>
<dbReference type="InterPro" id="IPR000847">
    <property type="entry name" value="LysR_HTH_N"/>
</dbReference>
<dbReference type="GeneID" id="82935939"/>
<sequence length="116" mass="12604">MSKLSKLKPIVRLSVVNPNTDSNSVFGRGIASLCIGVRDTGSLNAAAKSMGMAYSKAWRIIKDTEAALDVQLLYRDGAHGSRLTEDCEQILAAYQAIEEQLQAQAEDSFEKQVDGQ</sequence>
<protein>
    <submittedName>
        <fullName evidence="2">ModE family transcriptional regulator</fullName>
    </submittedName>
</protein>
<dbReference type="InterPro" id="IPR051815">
    <property type="entry name" value="Molybdate_resp_trans_reg"/>
</dbReference>
<dbReference type="InterPro" id="IPR036390">
    <property type="entry name" value="WH_DNA-bd_sf"/>
</dbReference>
<gene>
    <name evidence="2" type="ORF">C1880_04700</name>
</gene>
<dbReference type="PANTHER" id="PTHR30432">
    <property type="entry name" value="TRANSCRIPTIONAL REGULATOR MODE"/>
    <property type="match status" value="1"/>
</dbReference>
<proteinExistence type="predicted"/>
<organism evidence="2 3">
    <name type="scientific">Senegalimassilia anaerobia</name>
    <dbReference type="NCBI Taxonomy" id="1473216"/>
    <lineage>
        <taxon>Bacteria</taxon>
        <taxon>Bacillati</taxon>
        <taxon>Actinomycetota</taxon>
        <taxon>Coriobacteriia</taxon>
        <taxon>Coriobacteriales</taxon>
        <taxon>Coriobacteriaceae</taxon>
        <taxon>Senegalimassilia</taxon>
    </lineage>
</organism>
<name>A0A369LAR9_9ACTN</name>
<dbReference type="Proteomes" id="UP000253792">
    <property type="component" value="Unassembled WGS sequence"/>
</dbReference>
<dbReference type="Gene3D" id="1.10.10.10">
    <property type="entry name" value="Winged helix-like DNA-binding domain superfamily/Winged helix DNA-binding domain"/>
    <property type="match status" value="1"/>
</dbReference>
<dbReference type="EMBL" id="PPTP01000003">
    <property type="protein sequence ID" value="RDB56182.1"/>
    <property type="molecule type" value="Genomic_DNA"/>
</dbReference>
<dbReference type="SUPFAM" id="SSF46785">
    <property type="entry name" value="Winged helix' DNA-binding domain"/>
    <property type="match status" value="1"/>
</dbReference>
<dbReference type="InterPro" id="IPR036388">
    <property type="entry name" value="WH-like_DNA-bd_sf"/>
</dbReference>
<dbReference type="GO" id="GO:0003700">
    <property type="term" value="F:DNA-binding transcription factor activity"/>
    <property type="evidence" value="ECO:0007669"/>
    <property type="project" value="InterPro"/>
</dbReference>
<keyword evidence="3" id="KW-1185">Reference proteome</keyword>
<evidence type="ECO:0000313" key="2">
    <source>
        <dbReference type="EMBL" id="RDB56182.1"/>
    </source>
</evidence>
<evidence type="ECO:0000313" key="3">
    <source>
        <dbReference type="Proteomes" id="UP000253792"/>
    </source>
</evidence>
<dbReference type="PANTHER" id="PTHR30432:SF1">
    <property type="entry name" value="DNA-BINDING TRANSCRIPTIONAL DUAL REGULATOR MODE"/>
    <property type="match status" value="1"/>
</dbReference>
<evidence type="ECO:0000259" key="1">
    <source>
        <dbReference type="Pfam" id="PF00126"/>
    </source>
</evidence>
<dbReference type="OrthoDB" id="9800709at2"/>
<dbReference type="STRING" id="1034345.GCA_000236865_00491"/>
<dbReference type="RefSeq" id="WP_042434836.1">
    <property type="nucleotide sequence ID" value="NZ_CABKQR010000001.1"/>
</dbReference>
<feature type="domain" description="HTH lysR-type" evidence="1">
    <location>
        <begin position="37"/>
        <end position="87"/>
    </location>
</feature>
<accession>A0A369LAR9</accession>
<comment type="caution">
    <text evidence="2">The sequence shown here is derived from an EMBL/GenBank/DDBJ whole genome shotgun (WGS) entry which is preliminary data.</text>
</comment>